<dbReference type="KEGG" id="nft:FBF37_02755"/>
<feature type="binding site" evidence="8">
    <location>
        <position position="597"/>
    </location>
    <ligand>
        <name>ATP</name>
        <dbReference type="ChEBI" id="CHEBI:30616"/>
    </ligand>
</feature>
<dbReference type="Gene3D" id="3.40.50.620">
    <property type="entry name" value="HUPs"/>
    <property type="match status" value="1"/>
</dbReference>
<feature type="domain" description="Leucyl-tRNA synthetase editing" evidence="14">
    <location>
        <begin position="221"/>
        <end position="402"/>
    </location>
</feature>
<dbReference type="InterPro" id="IPR009080">
    <property type="entry name" value="tRNAsynth_Ia_anticodon-bd"/>
</dbReference>
<dbReference type="SUPFAM" id="SSF50677">
    <property type="entry name" value="ValRS/IleRS/LeuRS editing domain"/>
    <property type="match status" value="1"/>
</dbReference>
<feature type="domain" description="Aminoacyl-tRNA synthetase class Ia" evidence="11">
    <location>
        <begin position="414"/>
        <end position="631"/>
    </location>
</feature>
<dbReference type="PANTHER" id="PTHR43740:SF2">
    <property type="entry name" value="LEUCINE--TRNA LIGASE, MITOCHONDRIAL"/>
    <property type="match status" value="1"/>
</dbReference>
<dbReference type="InterPro" id="IPR013155">
    <property type="entry name" value="M/V/L/I-tRNA-synth_anticd-bd"/>
</dbReference>
<evidence type="ECO:0000256" key="7">
    <source>
        <dbReference type="ARBA" id="ARBA00047469"/>
    </source>
</evidence>
<dbReference type="GO" id="GO:0005524">
    <property type="term" value="F:ATP binding"/>
    <property type="evidence" value="ECO:0007669"/>
    <property type="project" value="UniProtKB-UniRule"/>
</dbReference>
<keyword evidence="3 8" id="KW-0547">Nucleotide-binding</keyword>
<dbReference type="GO" id="GO:0006429">
    <property type="term" value="P:leucyl-tRNA aminoacylation"/>
    <property type="evidence" value="ECO:0007669"/>
    <property type="project" value="UniProtKB-UniRule"/>
</dbReference>
<name>A0A4P9A3G5_9BACT</name>
<accession>A0A4P9A3G5</accession>
<evidence type="ECO:0000259" key="11">
    <source>
        <dbReference type="Pfam" id="PF00133"/>
    </source>
</evidence>
<dbReference type="NCBIfam" id="TIGR00396">
    <property type="entry name" value="leuS_bact"/>
    <property type="match status" value="1"/>
</dbReference>
<dbReference type="OrthoDB" id="9810365at2"/>
<evidence type="ECO:0000313" key="15">
    <source>
        <dbReference type="EMBL" id="QCT42374.1"/>
    </source>
</evidence>
<dbReference type="InterPro" id="IPR002302">
    <property type="entry name" value="Leu-tRNA-ligase"/>
</dbReference>
<dbReference type="CDD" id="cd00812">
    <property type="entry name" value="LeuRS_core"/>
    <property type="match status" value="1"/>
</dbReference>
<keyword evidence="6 8" id="KW-0030">Aminoacyl-tRNA synthetase</keyword>
<dbReference type="EMBL" id="CP040004">
    <property type="protein sequence ID" value="QCT42374.1"/>
    <property type="molecule type" value="Genomic_DNA"/>
</dbReference>
<feature type="domain" description="Methionyl/Leucyl tRNA synthetase" evidence="13">
    <location>
        <begin position="49"/>
        <end position="182"/>
    </location>
</feature>
<keyword evidence="5 8" id="KW-0648">Protein biosynthesis</keyword>
<dbReference type="PRINTS" id="PR00985">
    <property type="entry name" value="TRNASYNTHLEU"/>
</dbReference>
<gene>
    <name evidence="8" type="primary">leuS</name>
    <name evidence="15" type="ORF">FBF37_02755</name>
</gene>
<dbReference type="InterPro" id="IPR014729">
    <property type="entry name" value="Rossmann-like_a/b/a_fold"/>
</dbReference>
<keyword evidence="16" id="KW-1185">Reference proteome</keyword>
<evidence type="ECO:0000256" key="6">
    <source>
        <dbReference type="ARBA" id="ARBA00023146"/>
    </source>
</evidence>
<dbReference type="InterPro" id="IPR002300">
    <property type="entry name" value="aa-tRNA-synth_Ia"/>
</dbReference>
<dbReference type="AlphaFoldDB" id="A0A4P9A3G5"/>
<dbReference type="CDD" id="cd07958">
    <property type="entry name" value="Anticodon_Ia_Leu_BEm"/>
    <property type="match status" value="1"/>
</dbReference>
<dbReference type="EC" id="6.1.1.4" evidence="8"/>
<dbReference type="GO" id="GO:0005829">
    <property type="term" value="C:cytosol"/>
    <property type="evidence" value="ECO:0007669"/>
    <property type="project" value="TreeGrafter"/>
</dbReference>
<evidence type="ECO:0000256" key="5">
    <source>
        <dbReference type="ARBA" id="ARBA00022917"/>
    </source>
</evidence>
<protein>
    <recommendedName>
        <fullName evidence="8">Leucine--tRNA ligase</fullName>
        <ecNumber evidence="8">6.1.1.4</ecNumber>
    </recommendedName>
    <alternativeName>
        <fullName evidence="8">Leucyl-tRNA synthetase</fullName>
        <shortName evidence="8">LeuRS</shortName>
    </alternativeName>
</protein>
<dbReference type="Pfam" id="PF09334">
    <property type="entry name" value="tRNA-synt_1g"/>
    <property type="match status" value="1"/>
</dbReference>
<dbReference type="GO" id="GO:0002161">
    <property type="term" value="F:aminoacyl-tRNA deacylase activity"/>
    <property type="evidence" value="ECO:0007669"/>
    <property type="project" value="InterPro"/>
</dbReference>
<dbReference type="SUPFAM" id="SSF47323">
    <property type="entry name" value="Anticodon-binding domain of a subclass of class I aminoacyl-tRNA synthetases"/>
    <property type="match status" value="1"/>
</dbReference>
<dbReference type="Pfam" id="PF08264">
    <property type="entry name" value="Anticodon_1"/>
    <property type="match status" value="1"/>
</dbReference>
<evidence type="ECO:0000256" key="2">
    <source>
        <dbReference type="ARBA" id="ARBA00022598"/>
    </source>
</evidence>
<feature type="short sequence motif" description="'KMSKS' region" evidence="8">
    <location>
        <begin position="594"/>
        <end position="598"/>
    </location>
</feature>
<proteinExistence type="inferred from homology"/>
<sequence length="860" mass="97694">MKRYNPTEIEKKWQDKWEADGTYVTNLSDTTRPKYYSLSMLPGITGAGIHIGHGRTFQFADIKARLKRQQGYNVYHPIGWDSFGLPVENYAIKVGKTPRVAHDEAKAHFIAQLKRLGFSYDWSKEISTADPEYYKWTQWIFTQLYKHDLAYQKEQPQWWCDTDNTVLANEQVEGGKCWRCGNPVTKRNLKQWFFRITAYADEILEATDDLDWTDMVKTMQKNWIGRSVGAEVDFVVNGQDAIITVFTTRPDTLFGASYVALAPEHSLVSQLVNADTRAKVEAYVQAAQQKSDVERQENKDKTGVFTGSYVINPVNGQKLPIWVADYVLSGYGTGAVMAVPAHDERDFAFAEKFDLPIVQVVDKPEDSADVGCYTGEGELINSGQFDGTRSEDAREQIVAWLEQQGSGRGKTTYKMRDWLISRQRYWGAPIPMVHVDGFEPIAVADECLPVILPEVENFKPTGGNTSVLAQVDDWVRVWVDVETGKTVPITEPKPAGDNWREGRRETDTLDGYACSSWYFLRYLDPHNDAEAWNPERIGHWMPVDYYNGADHAVAHLLYSRFWMRFFHKLGLVPTPEPFKRMMYNAYIMAPDGQKMSKSKGNVIDPMEIMDSGYGADALRVYEMFIAPYDMDAPWDPRGVPGTYRFLNRVWNVVQEFLAAPSSSRVHSSLESPQEITRERSAGASATREPSTASVGGGDAATLLRLTHSTIKKVTRDIEDEKFNTAVAAMMEMVNGLYKFKESHGMQASETWRFTLESLLQILAPFAPHITEELWRELGHADTIHVNHWPKWDEKYLVSDVMTIIVQVNGKLRSRLELPADIDRQGVEETALADANVQKFTNNKPPKKMVYVPGKLLNVVI</sequence>
<dbReference type="Gene3D" id="1.10.730.10">
    <property type="entry name" value="Isoleucyl-tRNA Synthetase, Domain 1"/>
    <property type="match status" value="1"/>
</dbReference>
<feature type="domain" description="Methionyl/Valyl/Leucyl/Isoleucyl-tRNA synthetase anticodon-binding" evidence="12">
    <location>
        <begin position="702"/>
        <end position="822"/>
    </location>
</feature>
<comment type="similarity">
    <text evidence="1 8 9">Belongs to the class-I aminoacyl-tRNA synthetase family.</text>
</comment>
<evidence type="ECO:0000313" key="16">
    <source>
        <dbReference type="Proteomes" id="UP000310639"/>
    </source>
</evidence>
<dbReference type="RefSeq" id="WP_138079267.1">
    <property type="nucleotide sequence ID" value="NZ_CP040004.1"/>
</dbReference>
<evidence type="ECO:0000256" key="3">
    <source>
        <dbReference type="ARBA" id="ARBA00022741"/>
    </source>
</evidence>
<dbReference type="InterPro" id="IPR015413">
    <property type="entry name" value="Methionyl/Leucyl_tRNA_Synth"/>
</dbReference>
<dbReference type="GO" id="GO:0004823">
    <property type="term" value="F:leucine-tRNA ligase activity"/>
    <property type="evidence" value="ECO:0007669"/>
    <property type="project" value="UniProtKB-UniRule"/>
</dbReference>
<dbReference type="FunFam" id="1.10.730.10:FF:000002">
    <property type="entry name" value="Leucine--tRNA ligase"/>
    <property type="match status" value="2"/>
</dbReference>
<keyword evidence="4 8" id="KW-0067">ATP-binding</keyword>
<dbReference type="HAMAP" id="MF_00049_B">
    <property type="entry name" value="Leu_tRNA_synth_B"/>
    <property type="match status" value="1"/>
</dbReference>
<evidence type="ECO:0000259" key="14">
    <source>
        <dbReference type="Pfam" id="PF13603"/>
    </source>
</evidence>
<evidence type="ECO:0000256" key="4">
    <source>
        <dbReference type="ARBA" id="ARBA00022840"/>
    </source>
</evidence>
<dbReference type="InterPro" id="IPR009008">
    <property type="entry name" value="Val/Leu/Ile-tRNA-synth_edit"/>
</dbReference>
<dbReference type="InterPro" id="IPR025709">
    <property type="entry name" value="Leu_tRNA-synth_edit"/>
</dbReference>
<dbReference type="Pfam" id="PF13603">
    <property type="entry name" value="tRNA-synt_1_2"/>
    <property type="match status" value="1"/>
</dbReference>
<comment type="subcellular location">
    <subcellularLocation>
        <location evidence="8">Cytoplasm</location>
    </subcellularLocation>
</comment>
<evidence type="ECO:0000256" key="9">
    <source>
        <dbReference type="RuleBase" id="RU363039"/>
    </source>
</evidence>
<evidence type="ECO:0000256" key="8">
    <source>
        <dbReference type="HAMAP-Rule" id="MF_00049"/>
    </source>
</evidence>
<keyword evidence="8" id="KW-0963">Cytoplasm</keyword>
<feature type="region of interest" description="Disordered" evidence="10">
    <location>
        <begin position="667"/>
        <end position="698"/>
    </location>
</feature>
<organism evidence="15 16">
    <name type="scientific">Candidatus Nanosynbacter featherlites</name>
    <dbReference type="NCBI Taxonomy" id="2572088"/>
    <lineage>
        <taxon>Bacteria</taxon>
        <taxon>Candidatus Saccharimonadota</taxon>
        <taxon>Candidatus Saccharimonadia</taxon>
        <taxon>Candidatus Nanosynbacterales</taxon>
        <taxon>Candidatus Nanosynbacteraceae</taxon>
        <taxon>Candidatus Nanosynbacter</taxon>
    </lineage>
</organism>
<dbReference type="Proteomes" id="UP000310639">
    <property type="component" value="Chromosome"/>
</dbReference>
<evidence type="ECO:0000259" key="12">
    <source>
        <dbReference type="Pfam" id="PF08264"/>
    </source>
</evidence>
<reference evidence="15 16" key="1">
    <citation type="submission" date="2019-04" db="EMBL/GenBank/DDBJ databases">
        <title>Saccharibacteria TM7 genomes.</title>
        <authorList>
            <person name="Bor B."/>
            <person name="He X."/>
            <person name="Chen T."/>
            <person name="Dewhirst F.E."/>
        </authorList>
    </citation>
    <scope>NUCLEOTIDE SEQUENCE [LARGE SCALE GENOMIC DNA]</scope>
    <source>
        <strain evidence="15 16">BB001</strain>
    </source>
</reference>
<evidence type="ECO:0000256" key="1">
    <source>
        <dbReference type="ARBA" id="ARBA00005594"/>
    </source>
</evidence>
<comment type="catalytic activity">
    <reaction evidence="7 8">
        <text>tRNA(Leu) + L-leucine + ATP = L-leucyl-tRNA(Leu) + AMP + diphosphate</text>
        <dbReference type="Rhea" id="RHEA:11688"/>
        <dbReference type="Rhea" id="RHEA-COMP:9613"/>
        <dbReference type="Rhea" id="RHEA-COMP:9622"/>
        <dbReference type="ChEBI" id="CHEBI:30616"/>
        <dbReference type="ChEBI" id="CHEBI:33019"/>
        <dbReference type="ChEBI" id="CHEBI:57427"/>
        <dbReference type="ChEBI" id="CHEBI:78442"/>
        <dbReference type="ChEBI" id="CHEBI:78494"/>
        <dbReference type="ChEBI" id="CHEBI:456215"/>
        <dbReference type="EC" id="6.1.1.4"/>
    </reaction>
</comment>
<dbReference type="SUPFAM" id="SSF52374">
    <property type="entry name" value="Nucleotidylyl transferase"/>
    <property type="match status" value="1"/>
</dbReference>
<dbReference type="PANTHER" id="PTHR43740">
    <property type="entry name" value="LEUCYL-TRNA SYNTHETASE"/>
    <property type="match status" value="1"/>
</dbReference>
<evidence type="ECO:0000256" key="10">
    <source>
        <dbReference type="SAM" id="MobiDB-lite"/>
    </source>
</evidence>
<keyword evidence="2 8" id="KW-0436">Ligase</keyword>
<dbReference type="Pfam" id="PF00133">
    <property type="entry name" value="tRNA-synt_1"/>
    <property type="match status" value="1"/>
</dbReference>
<comment type="caution">
    <text evidence="8">Lacks conserved residue(s) required for the propagation of feature annotation.</text>
</comment>
<evidence type="ECO:0000259" key="13">
    <source>
        <dbReference type="Pfam" id="PF09334"/>
    </source>
</evidence>
<dbReference type="Gene3D" id="3.90.740.10">
    <property type="entry name" value="Valyl/Leucyl/Isoleucyl-tRNA synthetase, editing domain"/>
    <property type="match status" value="1"/>
</dbReference>